<evidence type="ECO:0000313" key="2">
    <source>
        <dbReference type="Proteomes" id="UP001234297"/>
    </source>
</evidence>
<name>A0ACC2MB52_PERAE</name>
<gene>
    <name evidence="1" type="ORF">MRB53_004640</name>
</gene>
<sequence>MCNCKDEHLASISLKGDLILHNLASGARAAELKDPNEQVLRVLDYSRISRHVLVTAGDNGSVHLWDTTGRSPKVSWLKQHSAPTTGVCFSPSNDKTIATVGLDKKLYTFDSGTRRPTSCVPYEAPFSSLAFRDDGWTLAAGTSSGRVVFYDVRGKPQPYTVLRAYSSSEAITSLCWQRSKPINVNEGTCTAETALLGGSEDSILMPDPLPSLTSSSLSSSTAVSTSRISGRPMSAIDASPLTTTSSGSISTAEVTPQRNHLSTGGGLSRLHPPRSSFNVSDDMEVFSPLVDVQPITPSLSNWWNDQDETKKDNATNEKKSASLVFPSSGRKFPYTEEGNMDSHQISDWKSNPALRQDDTQSIVSQPSATSSKSEQSFSATPPEAWGGEALSDKLSHHRSALSKPSRFITTSGSLTSGPLMSSSTFAGLQESSASTSHTAISSLTNTSLITNLHGKDISNREALSGLSEPSSTFPFSSIVSSLGTSSLGTKNSSGQANLDVPGLMSVALPRRYSTYADRISTISSFSDGASYGMGSPKLKKTGAETREELVNSLLSRSDTSGAAGMGALPIPNGVTSQPQKGLAQPDQQQGASSFTLQLVQRTLEETLTSVQKSIHEDMRNLHIELLRQFHIQETEMSSVLNSVLEKQAELMKEVQALRKEHQQLRQLL</sequence>
<keyword evidence="2" id="KW-1185">Reference proteome</keyword>
<reference evidence="1 2" key="1">
    <citation type="journal article" date="2022" name="Hortic Res">
        <title>A haplotype resolved chromosomal level avocado genome allows analysis of novel avocado genes.</title>
        <authorList>
            <person name="Nath O."/>
            <person name="Fletcher S.J."/>
            <person name="Hayward A."/>
            <person name="Shaw L.M."/>
            <person name="Masouleh A.K."/>
            <person name="Furtado A."/>
            <person name="Henry R.J."/>
            <person name="Mitter N."/>
        </authorList>
    </citation>
    <scope>NUCLEOTIDE SEQUENCE [LARGE SCALE GENOMIC DNA]</scope>
    <source>
        <strain evidence="2">cv. Hass</strain>
    </source>
</reference>
<protein>
    <submittedName>
        <fullName evidence="1">Uncharacterized protein</fullName>
    </submittedName>
</protein>
<evidence type="ECO:0000313" key="1">
    <source>
        <dbReference type="EMBL" id="KAJ8642892.1"/>
    </source>
</evidence>
<comment type="caution">
    <text evidence="1">The sequence shown here is derived from an EMBL/GenBank/DDBJ whole genome shotgun (WGS) entry which is preliminary data.</text>
</comment>
<organism evidence="1 2">
    <name type="scientific">Persea americana</name>
    <name type="common">Avocado</name>
    <dbReference type="NCBI Taxonomy" id="3435"/>
    <lineage>
        <taxon>Eukaryota</taxon>
        <taxon>Viridiplantae</taxon>
        <taxon>Streptophyta</taxon>
        <taxon>Embryophyta</taxon>
        <taxon>Tracheophyta</taxon>
        <taxon>Spermatophyta</taxon>
        <taxon>Magnoliopsida</taxon>
        <taxon>Magnoliidae</taxon>
        <taxon>Laurales</taxon>
        <taxon>Lauraceae</taxon>
        <taxon>Persea</taxon>
    </lineage>
</organism>
<proteinExistence type="predicted"/>
<dbReference type="EMBL" id="CM056810">
    <property type="protein sequence ID" value="KAJ8642892.1"/>
    <property type="molecule type" value="Genomic_DNA"/>
</dbReference>
<accession>A0ACC2MB52</accession>
<dbReference type="Proteomes" id="UP001234297">
    <property type="component" value="Chromosome 2"/>
</dbReference>